<dbReference type="RefSeq" id="XP_073559540.1">
    <property type="nucleotide sequence ID" value="XM_073701768.1"/>
</dbReference>
<name>A0ABY2H4X7_9HYPO</name>
<comment type="caution">
    <text evidence="1">The sequence shown here is derived from an EMBL/GenBank/DDBJ whole genome shotgun (WGS) entry which is preliminary data.</text>
</comment>
<organism evidence="1 2">
    <name type="scientific">Trichoderma ghanense</name>
    <dbReference type="NCBI Taxonomy" id="65468"/>
    <lineage>
        <taxon>Eukaryota</taxon>
        <taxon>Fungi</taxon>
        <taxon>Dikarya</taxon>
        <taxon>Ascomycota</taxon>
        <taxon>Pezizomycotina</taxon>
        <taxon>Sordariomycetes</taxon>
        <taxon>Hypocreomycetidae</taxon>
        <taxon>Hypocreales</taxon>
        <taxon>Hypocreaceae</taxon>
        <taxon>Trichoderma</taxon>
    </lineage>
</organism>
<dbReference type="Proteomes" id="UP001642720">
    <property type="component" value="Unassembled WGS sequence"/>
</dbReference>
<reference evidence="1 2" key="1">
    <citation type="submission" date="2018-01" db="EMBL/GenBank/DDBJ databases">
        <title>Genome characterization of the sugarcane-associated fungus Trichoderma ghanense CCMA-1212 and their application in lignocelulose bioconversion.</title>
        <authorList>
            <person name="Steindorff A.S."/>
            <person name="Mendes T.D."/>
            <person name="Vilela E.S.D."/>
            <person name="Rodrigues D.S."/>
            <person name="Formighieri E.F."/>
            <person name="Melo I.S."/>
            <person name="Favaro L.C.L."/>
        </authorList>
    </citation>
    <scope>NUCLEOTIDE SEQUENCE [LARGE SCALE GENOMIC DNA]</scope>
    <source>
        <strain evidence="1 2">CCMA-1212</strain>
    </source>
</reference>
<evidence type="ECO:0000313" key="2">
    <source>
        <dbReference type="Proteomes" id="UP001642720"/>
    </source>
</evidence>
<accession>A0ABY2H4X7</accession>
<proteinExistence type="predicted"/>
<evidence type="ECO:0000313" key="1">
    <source>
        <dbReference type="EMBL" id="TFB03339.1"/>
    </source>
</evidence>
<keyword evidence="2" id="KW-1185">Reference proteome</keyword>
<sequence>MPLRNATADAAAWLGRCEATIGLDDPVPCSPGPESCVPLTPTQQMATAGDGTGGQQACLYDMAMVDEGAHGEA</sequence>
<protein>
    <submittedName>
        <fullName evidence="1">Uncharacterized protein</fullName>
    </submittedName>
</protein>
<dbReference type="GeneID" id="300576218"/>
<dbReference type="EMBL" id="PPTA01000005">
    <property type="protein sequence ID" value="TFB03339.1"/>
    <property type="molecule type" value="Genomic_DNA"/>
</dbReference>
<gene>
    <name evidence="1" type="ORF">CCMA1212_004467</name>
</gene>